<evidence type="ECO:0000256" key="9">
    <source>
        <dbReference type="ARBA" id="ARBA00023170"/>
    </source>
</evidence>
<evidence type="ECO:0000256" key="1">
    <source>
        <dbReference type="ARBA" id="ARBA00004123"/>
    </source>
</evidence>
<reference evidence="16" key="1">
    <citation type="submission" date="2020-12" db="UniProtKB">
        <authorList>
            <consortium name="WormBaseParasite"/>
        </authorList>
    </citation>
    <scope>IDENTIFICATION</scope>
    <source>
        <strain evidence="16">MHco3</strain>
    </source>
</reference>
<evidence type="ECO:0000256" key="3">
    <source>
        <dbReference type="ARBA" id="ARBA00022723"/>
    </source>
</evidence>
<dbReference type="GO" id="GO:0000978">
    <property type="term" value="F:RNA polymerase II cis-regulatory region sequence-specific DNA binding"/>
    <property type="evidence" value="ECO:0007669"/>
    <property type="project" value="InterPro"/>
</dbReference>
<name>A0A7I4YHS7_HAECO</name>
<dbReference type="PANTHER" id="PTHR47630">
    <property type="entry name" value="NUCLEAR HORMONE RECEPTOR FAMILY-RELATED-RELATED"/>
    <property type="match status" value="1"/>
</dbReference>
<feature type="domain" description="NR LBD" evidence="14">
    <location>
        <begin position="155"/>
        <end position="404"/>
    </location>
</feature>
<protein>
    <submittedName>
        <fullName evidence="16">Zinc finger and Nuclear hormone receptor domain containing protein</fullName>
    </submittedName>
</protein>
<evidence type="ECO:0000256" key="6">
    <source>
        <dbReference type="ARBA" id="ARBA00023015"/>
    </source>
</evidence>
<dbReference type="SUPFAM" id="SSF48508">
    <property type="entry name" value="Nuclear receptor ligand-binding domain"/>
    <property type="match status" value="1"/>
</dbReference>
<dbReference type="InterPro" id="IPR035500">
    <property type="entry name" value="NHR-like_dom_sf"/>
</dbReference>
<dbReference type="Pfam" id="PF00105">
    <property type="entry name" value="zf-C4"/>
    <property type="match status" value="1"/>
</dbReference>
<comment type="similarity">
    <text evidence="2 11">Belongs to the nuclear hormone receptor family.</text>
</comment>
<dbReference type="GO" id="GO:0008270">
    <property type="term" value="F:zinc ion binding"/>
    <property type="evidence" value="ECO:0007669"/>
    <property type="project" value="UniProtKB-KW"/>
</dbReference>
<accession>A0A7I4YHS7</accession>
<dbReference type="AlphaFoldDB" id="A0A7I4YHS7"/>
<dbReference type="SMART" id="SM00430">
    <property type="entry name" value="HOLI"/>
    <property type="match status" value="1"/>
</dbReference>
<feature type="compositionally biased region" description="Polar residues" evidence="12">
    <location>
        <begin position="95"/>
        <end position="106"/>
    </location>
</feature>
<dbReference type="InterPro" id="IPR013088">
    <property type="entry name" value="Znf_NHR/GATA"/>
</dbReference>
<dbReference type="OrthoDB" id="5804878at2759"/>
<dbReference type="PROSITE" id="PS51843">
    <property type="entry name" value="NR_LBD"/>
    <property type="match status" value="1"/>
</dbReference>
<dbReference type="InterPro" id="IPR000536">
    <property type="entry name" value="Nucl_hrmn_rcpt_lig-bd"/>
</dbReference>
<evidence type="ECO:0000256" key="7">
    <source>
        <dbReference type="ARBA" id="ARBA00023125"/>
    </source>
</evidence>
<dbReference type="Pfam" id="PF00104">
    <property type="entry name" value="Hormone_recep"/>
    <property type="match status" value="1"/>
</dbReference>
<sequence>MNYCRVCSDSNAQHHYGTICCPSCKGFFRRVYLSSKRLECYRGNCCEINKATRNSCRACRYKKCVKVGMNPNDIRGRSDVTSPVDLPEVSGDNEPCSSTSGEHTQMTSMDTEPQMLPSKFTANDDAQQLINLYLNLDWLFCESTSLNSSDVSRADEDMLIHRMLDSTVPQLIEKTCPQCPRFARNWKPTEFVNIYNFRRSWARDVVQLLDWANHFPIFRKLCYEDQVKIFIGRFTQFSLFTKCYRTYRESCSGLLLGCGNVFPYEQDTRFRIEDEYLRNLFSRLCDALFDEVIFPMANLCLSEGTYVLMKACIFLFEGLTFNSLTRDGKELLAQERVRHRAALLTHLNTKKEVLDEKLNYIIQIEHIMANIEAVSNFMDKEIQYLSVFGILDMNRTLIKDCHVNKYNFNLIPQVSN</sequence>
<keyword evidence="8 11" id="KW-0804">Transcription</keyword>
<feature type="domain" description="Nuclear receptor" evidence="13">
    <location>
        <begin position="1"/>
        <end position="76"/>
    </location>
</feature>
<keyword evidence="10 11" id="KW-0539">Nucleus</keyword>
<evidence type="ECO:0000313" key="15">
    <source>
        <dbReference type="Proteomes" id="UP000025227"/>
    </source>
</evidence>
<evidence type="ECO:0000313" key="16">
    <source>
        <dbReference type="WBParaSite" id="HCON_00100450-00001"/>
    </source>
</evidence>
<proteinExistence type="inferred from homology"/>
<dbReference type="WBParaSite" id="HCON_00100450-00001">
    <property type="protein sequence ID" value="HCON_00100450-00001"/>
    <property type="gene ID" value="HCON_00100450"/>
</dbReference>
<dbReference type="PRINTS" id="PR00047">
    <property type="entry name" value="STROIDFINGER"/>
</dbReference>
<evidence type="ECO:0000256" key="12">
    <source>
        <dbReference type="SAM" id="MobiDB-lite"/>
    </source>
</evidence>
<dbReference type="InterPro" id="IPR001628">
    <property type="entry name" value="Znf_hrmn_rcpt"/>
</dbReference>
<keyword evidence="7 11" id="KW-0238">DNA-binding</keyword>
<feature type="region of interest" description="Disordered" evidence="12">
    <location>
        <begin position="75"/>
        <end position="106"/>
    </location>
</feature>
<organism evidence="15 16">
    <name type="scientific">Haemonchus contortus</name>
    <name type="common">Barber pole worm</name>
    <dbReference type="NCBI Taxonomy" id="6289"/>
    <lineage>
        <taxon>Eukaryota</taxon>
        <taxon>Metazoa</taxon>
        <taxon>Ecdysozoa</taxon>
        <taxon>Nematoda</taxon>
        <taxon>Chromadorea</taxon>
        <taxon>Rhabditida</taxon>
        <taxon>Rhabditina</taxon>
        <taxon>Rhabditomorpha</taxon>
        <taxon>Strongyloidea</taxon>
        <taxon>Trichostrongylidae</taxon>
        <taxon>Haemonchus</taxon>
    </lineage>
</organism>
<dbReference type="InterPro" id="IPR001723">
    <property type="entry name" value="Nuclear_hrmn_rcpt"/>
</dbReference>
<dbReference type="GO" id="GO:0003700">
    <property type="term" value="F:DNA-binding transcription factor activity"/>
    <property type="evidence" value="ECO:0007669"/>
    <property type="project" value="InterPro"/>
</dbReference>
<evidence type="ECO:0000256" key="8">
    <source>
        <dbReference type="ARBA" id="ARBA00023163"/>
    </source>
</evidence>
<dbReference type="CDD" id="cd06960">
    <property type="entry name" value="NR_DBD_HNF4A"/>
    <property type="match status" value="1"/>
</dbReference>
<keyword evidence="5 11" id="KW-0862">Zinc</keyword>
<evidence type="ECO:0000259" key="13">
    <source>
        <dbReference type="PROSITE" id="PS51030"/>
    </source>
</evidence>
<dbReference type="GO" id="GO:0005634">
    <property type="term" value="C:nucleus"/>
    <property type="evidence" value="ECO:0007669"/>
    <property type="project" value="UniProtKB-SubCell"/>
</dbReference>
<dbReference type="PROSITE" id="PS00031">
    <property type="entry name" value="NUCLEAR_REC_DBD_1"/>
    <property type="match status" value="1"/>
</dbReference>
<keyword evidence="6 11" id="KW-0805">Transcription regulation</keyword>
<keyword evidence="4 11" id="KW-0863">Zinc-finger</keyword>
<dbReference type="PRINTS" id="PR00398">
    <property type="entry name" value="STRDHORMONER"/>
</dbReference>
<keyword evidence="9 11" id="KW-0675">Receptor</keyword>
<keyword evidence="15" id="KW-1185">Reference proteome</keyword>
<dbReference type="Proteomes" id="UP000025227">
    <property type="component" value="Unplaced"/>
</dbReference>
<evidence type="ECO:0000256" key="10">
    <source>
        <dbReference type="ARBA" id="ARBA00023242"/>
    </source>
</evidence>
<evidence type="ECO:0000256" key="4">
    <source>
        <dbReference type="ARBA" id="ARBA00022771"/>
    </source>
</evidence>
<dbReference type="InterPro" id="IPR052499">
    <property type="entry name" value="C.elegans_NHRs"/>
</dbReference>
<evidence type="ECO:0000259" key="14">
    <source>
        <dbReference type="PROSITE" id="PS51843"/>
    </source>
</evidence>
<dbReference type="SMART" id="SM00399">
    <property type="entry name" value="ZnF_C4"/>
    <property type="match status" value="1"/>
</dbReference>
<dbReference type="OMA" id="FQIQDVQ"/>
<evidence type="ECO:0000256" key="11">
    <source>
        <dbReference type="RuleBase" id="RU004334"/>
    </source>
</evidence>
<evidence type="ECO:0000256" key="5">
    <source>
        <dbReference type="ARBA" id="ARBA00022833"/>
    </source>
</evidence>
<keyword evidence="3 11" id="KW-0479">Metal-binding</keyword>
<comment type="subcellular location">
    <subcellularLocation>
        <location evidence="1 11">Nucleus</location>
    </subcellularLocation>
</comment>
<dbReference type="Gene3D" id="3.30.50.10">
    <property type="entry name" value="Erythroid Transcription Factor GATA-1, subunit A"/>
    <property type="match status" value="1"/>
</dbReference>
<dbReference type="InterPro" id="IPR049636">
    <property type="entry name" value="HNF4-like_DBD"/>
</dbReference>
<dbReference type="Gene3D" id="1.10.565.10">
    <property type="entry name" value="Retinoid X Receptor"/>
    <property type="match status" value="1"/>
</dbReference>
<dbReference type="SUPFAM" id="SSF57716">
    <property type="entry name" value="Glucocorticoid receptor-like (DNA-binding domain)"/>
    <property type="match status" value="1"/>
</dbReference>
<evidence type="ECO:0000256" key="2">
    <source>
        <dbReference type="ARBA" id="ARBA00005993"/>
    </source>
</evidence>
<dbReference type="PANTHER" id="PTHR47630:SF6">
    <property type="entry name" value="NUCLEAR HORMONE RECEPTOR FAMILY"/>
    <property type="match status" value="1"/>
</dbReference>
<dbReference type="PROSITE" id="PS51030">
    <property type="entry name" value="NUCLEAR_REC_DBD_2"/>
    <property type="match status" value="1"/>
</dbReference>